<dbReference type="RefSeq" id="WP_146959434.1">
    <property type="nucleotide sequence ID" value="NZ_CP042467.1"/>
</dbReference>
<proteinExistence type="predicted"/>
<keyword evidence="4" id="KW-1185">Reference proteome</keyword>
<dbReference type="SMART" id="SM00858">
    <property type="entry name" value="SAF"/>
    <property type="match status" value="1"/>
</dbReference>
<organism evidence="3 4">
    <name type="scientific">Microvenator marinus</name>
    <dbReference type="NCBI Taxonomy" id="2600177"/>
    <lineage>
        <taxon>Bacteria</taxon>
        <taxon>Deltaproteobacteria</taxon>
        <taxon>Bradymonadales</taxon>
        <taxon>Microvenatoraceae</taxon>
        <taxon>Microvenator</taxon>
    </lineage>
</organism>
<dbReference type="InterPro" id="IPR057736">
    <property type="entry name" value="SAF_PseI/NeuA/NeuB"/>
</dbReference>
<keyword evidence="1" id="KW-0472">Membrane</keyword>
<dbReference type="KEGG" id="bbae:FRD01_10645"/>
<evidence type="ECO:0000256" key="1">
    <source>
        <dbReference type="SAM" id="Phobius"/>
    </source>
</evidence>
<dbReference type="Gene3D" id="3.90.1210.10">
    <property type="entry name" value="Antifreeze-like/N-acetylneuraminic acid synthase C-terminal domain"/>
    <property type="match status" value="1"/>
</dbReference>
<dbReference type="CDD" id="cd11615">
    <property type="entry name" value="SAF_NeuB_like"/>
    <property type="match status" value="1"/>
</dbReference>
<protein>
    <recommendedName>
        <fullName evidence="2">SAF domain-containing protein</fullName>
    </recommendedName>
</protein>
<dbReference type="Proteomes" id="UP000321595">
    <property type="component" value="Chromosome"/>
</dbReference>
<dbReference type="InterPro" id="IPR013974">
    <property type="entry name" value="SAF"/>
</dbReference>
<feature type="domain" description="SAF" evidence="2">
    <location>
        <begin position="42"/>
        <end position="106"/>
    </location>
</feature>
<gene>
    <name evidence="3" type="ORF">FRD01_10645</name>
</gene>
<name>A0A5B8XP68_9DELT</name>
<dbReference type="AlphaFoldDB" id="A0A5B8XP68"/>
<evidence type="ECO:0000313" key="4">
    <source>
        <dbReference type="Proteomes" id="UP000321595"/>
    </source>
</evidence>
<accession>A0A5B8XP68</accession>
<keyword evidence="1" id="KW-0812">Transmembrane</keyword>
<sequence length="112" mass="12243">MNQEMKERLKLFGLGAGVGTGLSILLLMGWFTSYEPPAEVTKRVVVSSCDLKSGETLTEKCTEIRDVAERFVPPGGLEAERLPYALNKKVKVDVPSGHAFRGDDIEGLPPRP</sequence>
<keyword evidence="1" id="KW-1133">Transmembrane helix</keyword>
<evidence type="ECO:0000259" key="2">
    <source>
        <dbReference type="SMART" id="SM00858"/>
    </source>
</evidence>
<reference evidence="3 4" key="1">
    <citation type="submission" date="2019-08" db="EMBL/GenBank/DDBJ databases">
        <authorList>
            <person name="Liang Q."/>
        </authorList>
    </citation>
    <scope>NUCLEOTIDE SEQUENCE [LARGE SCALE GENOMIC DNA]</scope>
    <source>
        <strain evidence="3 4">V1718</strain>
    </source>
</reference>
<feature type="transmembrane region" description="Helical" evidence="1">
    <location>
        <begin position="12"/>
        <end position="31"/>
    </location>
</feature>
<dbReference type="EMBL" id="CP042467">
    <property type="protein sequence ID" value="QED27682.1"/>
    <property type="molecule type" value="Genomic_DNA"/>
</dbReference>
<evidence type="ECO:0000313" key="3">
    <source>
        <dbReference type="EMBL" id="QED27682.1"/>
    </source>
</evidence>